<sequence>GIIIDIDADVDVTLKDVAAVAKEVEVEKTAKIKENADVQGRQAESQAQIYQIDLEYADKVLSMQDDDIEPAELKEVAEVVTTAKRMTEVITAVDTPIT</sequence>
<evidence type="ECO:0000313" key="1">
    <source>
        <dbReference type="EMBL" id="GFD14898.1"/>
    </source>
</evidence>
<organism evidence="1">
    <name type="scientific">Tanacetum cinerariifolium</name>
    <name type="common">Dalmatian daisy</name>
    <name type="synonym">Chrysanthemum cinerariifolium</name>
    <dbReference type="NCBI Taxonomy" id="118510"/>
    <lineage>
        <taxon>Eukaryota</taxon>
        <taxon>Viridiplantae</taxon>
        <taxon>Streptophyta</taxon>
        <taxon>Embryophyta</taxon>
        <taxon>Tracheophyta</taxon>
        <taxon>Spermatophyta</taxon>
        <taxon>Magnoliopsida</taxon>
        <taxon>eudicotyledons</taxon>
        <taxon>Gunneridae</taxon>
        <taxon>Pentapetalae</taxon>
        <taxon>asterids</taxon>
        <taxon>campanulids</taxon>
        <taxon>Asterales</taxon>
        <taxon>Asteraceae</taxon>
        <taxon>Asteroideae</taxon>
        <taxon>Anthemideae</taxon>
        <taxon>Anthemidinae</taxon>
        <taxon>Tanacetum</taxon>
    </lineage>
</organism>
<gene>
    <name evidence="1" type="ORF">Tci_886867</name>
</gene>
<dbReference type="AlphaFoldDB" id="A0A699U0L5"/>
<dbReference type="EMBL" id="BKCJ011282737">
    <property type="protein sequence ID" value="GFD14898.1"/>
    <property type="molecule type" value="Genomic_DNA"/>
</dbReference>
<feature type="non-terminal residue" evidence="1">
    <location>
        <position position="1"/>
    </location>
</feature>
<accession>A0A699U0L5</accession>
<reference evidence="1" key="1">
    <citation type="journal article" date="2019" name="Sci. Rep.">
        <title>Draft genome of Tanacetum cinerariifolium, the natural source of mosquito coil.</title>
        <authorList>
            <person name="Yamashiro T."/>
            <person name="Shiraishi A."/>
            <person name="Satake H."/>
            <person name="Nakayama K."/>
        </authorList>
    </citation>
    <scope>NUCLEOTIDE SEQUENCE</scope>
</reference>
<proteinExistence type="predicted"/>
<feature type="non-terminal residue" evidence="1">
    <location>
        <position position="98"/>
    </location>
</feature>
<protein>
    <submittedName>
        <fullName evidence="1">Uncharacterized protein</fullName>
    </submittedName>
</protein>
<name>A0A699U0L5_TANCI</name>
<comment type="caution">
    <text evidence="1">The sequence shown here is derived from an EMBL/GenBank/DDBJ whole genome shotgun (WGS) entry which is preliminary data.</text>
</comment>